<feature type="transmembrane region" description="Helical" evidence="6">
    <location>
        <begin position="216"/>
        <end position="237"/>
    </location>
</feature>
<evidence type="ECO:0000256" key="4">
    <source>
        <dbReference type="ARBA" id="ARBA00022989"/>
    </source>
</evidence>
<dbReference type="RefSeq" id="WP_217794243.1">
    <property type="nucleotide sequence ID" value="NZ_JAHSPG010000016.1"/>
</dbReference>
<proteinExistence type="predicted"/>
<keyword evidence="5 6" id="KW-0472">Membrane</keyword>
<keyword evidence="4 6" id="KW-1133">Transmembrane helix</keyword>
<feature type="transmembrane region" description="Helical" evidence="6">
    <location>
        <begin position="30"/>
        <end position="53"/>
    </location>
</feature>
<protein>
    <submittedName>
        <fullName evidence="7">YihY/virulence factor BrkB family protein</fullName>
    </submittedName>
</protein>
<evidence type="ECO:0000256" key="5">
    <source>
        <dbReference type="ARBA" id="ARBA00023136"/>
    </source>
</evidence>
<dbReference type="InterPro" id="IPR017039">
    <property type="entry name" value="Virul_fac_BrkB"/>
</dbReference>
<sequence length="307" mass="33598">MLSFKSFINILKSAGKSFGADNAIKLSASLSYYTVFALGPMLMIMISLAGLFLGQDAVKGKIYAQIKTLVGSSAALQIQDIIKNIEASQFTSTGVVIGGILLVLGATGVFTEIQDSINFIWSIRAKPKKNWLRYLTNRLISFSLVVGLGFLLLVSLLINTLIDAFSDYLTRFFSDDTYYIAGFINTVLTLGIITGLFSIIYKVLPDARIAWRDAMVGSGFTAMLFILGKFLIGLYMAHSKVGLTYGAAASIIVILTWIYYSSIILYFGAEFTKVYALTRGQGIKPYDTAVFIVKTETKEIKPMTEAG</sequence>
<dbReference type="GO" id="GO:0005886">
    <property type="term" value="C:plasma membrane"/>
    <property type="evidence" value="ECO:0007669"/>
    <property type="project" value="UniProtKB-SubCell"/>
</dbReference>
<dbReference type="NCBIfam" id="TIGR00765">
    <property type="entry name" value="yihY_not_rbn"/>
    <property type="match status" value="1"/>
</dbReference>
<reference evidence="7" key="1">
    <citation type="submission" date="2021-06" db="EMBL/GenBank/DDBJ databases">
        <authorList>
            <person name="Huq M.A."/>
        </authorList>
    </citation>
    <scope>NUCLEOTIDE SEQUENCE</scope>
    <source>
        <strain evidence="7">MAH-26</strain>
    </source>
</reference>
<evidence type="ECO:0000256" key="6">
    <source>
        <dbReference type="SAM" id="Phobius"/>
    </source>
</evidence>
<keyword evidence="8" id="KW-1185">Reference proteome</keyword>
<evidence type="ECO:0000256" key="3">
    <source>
        <dbReference type="ARBA" id="ARBA00022692"/>
    </source>
</evidence>
<dbReference type="PANTHER" id="PTHR30213">
    <property type="entry name" value="INNER MEMBRANE PROTEIN YHJD"/>
    <property type="match status" value="1"/>
</dbReference>
<comment type="subcellular location">
    <subcellularLocation>
        <location evidence="1">Cell membrane</location>
        <topology evidence="1">Multi-pass membrane protein</topology>
    </subcellularLocation>
</comment>
<dbReference type="EMBL" id="JAHSPG010000016">
    <property type="protein sequence ID" value="MBV4359988.1"/>
    <property type="molecule type" value="Genomic_DNA"/>
</dbReference>
<name>A0A9E2W6M1_9BACT</name>
<dbReference type="AlphaFoldDB" id="A0A9E2W6M1"/>
<evidence type="ECO:0000313" key="8">
    <source>
        <dbReference type="Proteomes" id="UP000812270"/>
    </source>
</evidence>
<feature type="transmembrane region" description="Helical" evidence="6">
    <location>
        <begin position="139"/>
        <end position="158"/>
    </location>
</feature>
<gene>
    <name evidence="7" type="ORF">KTO63_22675</name>
</gene>
<dbReference type="PANTHER" id="PTHR30213:SF1">
    <property type="entry name" value="INNER MEMBRANE PROTEIN YHJD"/>
    <property type="match status" value="1"/>
</dbReference>
<evidence type="ECO:0000256" key="1">
    <source>
        <dbReference type="ARBA" id="ARBA00004651"/>
    </source>
</evidence>
<evidence type="ECO:0000256" key="2">
    <source>
        <dbReference type="ARBA" id="ARBA00022475"/>
    </source>
</evidence>
<feature type="transmembrane region" description="Helical" evidence="6">
    <location>
        <begin position="243"/>
        <end position="269"/>
    </location>
</feature>
<organism evidence="7 8">
    <name type="scientific">Pinibacter aurantiacus</name>
    <dbReference type="NCBI Taxonomy" id="2851599"/>
    <lineage>
        <taxon>Bacteria</taxon>
        <taxon>Pseudomonadati</taxon>
        <taxon>Bacteroidota</taxon>
        <taxon>Chitinophagia</taxon>
        <taxon>Chitinophagales</taxon>
        <taxon>Chitinophagaceae</taxon>
        <taxon>Pinibacter</taxon>
    </lineage>
</organism>
<evidence type="ECO:0000313" key="7">
    <source>
        <dbReference type="EMBL" id="MBV4359988.1"/>
    </source>
</evidence>
<dbReference type="Pfam" id="PF03631">
    <property type="entry name" value="Virul_fac_BrkB"/>
    <property type="match status" value="1"/>
</dbReference>
<dbReference type="PIRSF" id="PIRSF035875">
    <property type="entry name" value="RNase_BN"/>
    <property type="match status" value="1"/>
</dbReference>
<keyword evidence="3 6" id="KW-0812">Transmembrane</keyword>
<dbReference type="Proteomes" id="UP000812270">
    <property type="component" value="Unassembled WGS sequence"/>
</dbReference>
<feature type="transmembrane region" description="Helical" evidence="6">
    <location>
        <begin position="178"/>
        <end position="204"/>
    </location>
</feature>
<comment type="caution">
    <text evidence="7">The sequence shown here is derived from an EMBL/GenBank/DDBJ whole genome shotgun (WGS) entry which is preliminary data.</text>
</comment>
<accession>A0A9E2W6M1</accession>
<keyword evidence="2" id="KW-1003">Cell membrane</keyword>